<evidence type="ECO:0000313" key="2">
    <source>
        <dbReference type="Proteomes" id="UP000273022"/>
    </source>
</evidence>
<dbReference type="EMBL" id="QYYH01000072">
    <property type="protein sequence ID" value="RJY12949.1"/>
    <property type="molecule type" value="Genomic_DNA"/>
</dbReference>
<gene>
    <name evidence="1" type="ORF">D5R81_12120</name>
</gene>
<comment type="caution">
    <text evidence="1">The sequence shown here is derived from an EMBL/GenBank/DDBJ whole genome shotgun (WGS) entry which is preliminary data.</text>
</comment>
<proteinExistence type="predicted"/>
<keyword evidence="2" id="KW-1185">Reference proteome</keyword>
<reference evidence="1 2" key="1">
    <citation type="submission" date="2018-09" db="EMBL/GenBank/DDBJ databases">
        <title>Phylogeny of the Shewanellaceae, and recommendation for two new genera, Pseudoshewanella and Parashewanella.</title>
        <authorList>
            <person name="Wang G."/>
        </authorList>
    </citation>
    <scope>NUCLEOTIDE SEQUENCE [LARGE SCALE GENOMIC DNA]</scope>
    <source>
        <strain evidence="1 2">KCTC 22492</strain>
    </source>
</reference>
<organism evidence="1 2">
    <name type="scientific">Parashewanella spongiae</name>
    <dbReference type="NCBI Taxonomy" id="342950"/>
    <lineage>
        <taxon>Bacteria</taxon>
        <taxon>Pseudomonadati</taxon>
        <taxon>Pseudomonadota</taxon>
        <taxon>Gammaproteobacteria</taxon>
        <taxon>Alteromonadales</taxon>
        <taxon>Shewanellaceae</taxon>
        <taxon>Parashewanella</taxon>
    </lineage>
</organism>
<accession>A0A3A6U504</accession>
<evidence type="ECO:0000313" key="1">
    <source>
        <dbReference type="EMBL" id="RJY12949.1"/>
    </source>
</evidence>
<name>A0A3A6U504_9GAMM</name>
<dbReference type="Proteomes" id="UP000273022">
    <property type="component" value="Unassembled WGS sequence"/>
</dbReference>
<sequence length="102" mass="12208">MTHNIDLEQALSALDSYNYDQKQSSSLEQSRNKNQMRKYLQSLNYSLKRLVILQDTVNEMVEEENQRLILQENIQTFKTKIINLSREYNMTYDEVLQVMAKR</sequence>
<dbReference type="AlphaFoldDB" id="A0A3A6U504"/>
<protein>
    <submittedName>
        <fullName evidence="1">Uncharacterized protein</fullName>
    </submittedName>
</protein>
<dbReference type="RefSeq" id="WP_121853899.1">
    <property type="nucleotide sequence ID" value="NZ_CP037952.1"/>
</dbReference>
<dbReference type="OrthoDB" id="6265902at2"/>